<dbReference type="EMBL" id="OX458332">
    <property type="protein sequence ID" value="CAI8783715.1"/>
    <property type="molecule type" value="Genomic_DNA"/>
</dbReference>
<reference evidence="22" key="1">
    <citation type="submission" date="2023-03" db="EMBL/GenBank/DDBJ databases">
        <authorList>
            <person name="Pearce D."/>
        </authorList>
    </citation>
    <scope>NUCLEOTIDE SEQUENCE</scope>
    <source>
        <strain evidence="22">Mc</strain>
    </source>
</reference>
<evidence type="ECO:0000256" key="2">
    <source>
        <dbReference type="ARBA" id="ARBA00011955"/>
    </source>
</evidence>
<keyword evidence="11 18" id="KW-0460">Magnesium</keyword>
<protein>
    <recommendedName>
        <fullName evidence="3 18">FAD:protein FMN transferase</fullName>
        <ecNumber evidence="2 18">2.7.1.180</ecNumber>
    </recommendedName>
    <alternativeName>
        <fullName evidence="15 18">Flavin transferase</fullName>
    </alternativeName>
</protein>
<dbReference type="PANTHER" id="PTHR30040:SF2">
    <property type="entry name" value="FAD:PROTEIN FMN TRANSFERASE"/>
    <property type="match status" value="1"/>
</dbReference>
<keyword evidence="14 20" id="KW-0449">Lipoprotein</keyword>
<keyword evidence="7 18" id="KW-0808">Transferase</keyword>
<sequence length="361" mass="39926">MMFPVLRRFGGLLLGATLVACQTGEDETLLSGDVQGTTYHIKMVLDGLPADQTELKRAVDAVYDDIDLKLSNYREDSEISRINRAATTDWLTVSPEIAELVDIARQVHDKTDGCYDLTVKPLFDLWGFSRHQTRVPTDAEIAAVLPHIGMDKLEVDVPGRRLRKKDPALRIDLSSIAQGYTVGRVASLLEAKGIQNYLVEVGGEMQVKGRKANGKPWRVAVEKPTPYTREVERILDVHQTEGTAIMTSGTYRNFFEEGGKTYSHILDPRTGRPVDHHLLSTTVLHPDPTWADAWSTALLCLGEQKGYAIAERERLKALLIYGENGGLKERFTPAFGAEMPMATTPASPLSTRAPAAVTETR</sequence>
<dbReference type="AlphaFoldDB" id="A0AA35UJZ6"/>
<evidence type="ECO:0000256" key="12">
    <source>
        <dbReference type="ARBA" id="ARBA00023136"/>
    </source>
</evidence>
<keyword evidence="5 20" id="KW-0997">Cell inner membrane</keyword>
<evidence type="ECO:0000256" key="3">
    <source>
        <dbReference type="ARBA" id="ARBA00016337"/>
    </source>
</evidence>
<evidence type="ECO:0000256" key="1">
    <source>
        <dbReference type="ARBA" id="ARBA00008282"/>
    </source>
</evidence>
<dbReference type="InterPro" id="IPR024932">
    <property type="entry name" value="ApbE"/>
</dbReference>
<keyword evidence="4" id="KW-1003">Cell membrane</keyword>
<evidence type="ECO:0000256" key="20">
    <source>
        <dbReference type="RuleBase" id="RU363002"/>
    </source>
</evidence>
<evidence type="ECO:0000313" key="22">
    <source>
        <dbReference type="EMBL" id="CAI8783715.1"/>
    </source>
</evidence>
<evidence type="ECO:0000256" key="5">
    <source>
        <dbReference type="ARBA" id="ARBA00022519"/>
    </source>
</evidence>
<dbReference type="Proteomes" id="UP001158598">
    <property type="component" value="Chromosome"/>
</dbReference>
<keyword evidence="8 18" id="KW-0479">Metal-binding</keyword>
<evidence type="ECO:0000256" key="9">
    <source>
        <dbReference type="ARBA" id="ARBA00022729"/>
    </source>
</evidence>
<organism evidence="22 23">
    <name type="scientific">Methylococcus capsulatus</name>
    <dbReference type="NCBI Taxonomy" id="414"/>
    <lineage>
        <taxon>Bacteria</taxon>
        <taxon>Pseudomonadati</taxon>
        <taxon>Pseudomonadota</taxon>
        <taxon>Gammaproteobacteria</taxon>
        <taxon>Methylococcales</taxon>
        <taxon>Methylococcaceae</taxon>
        <taxon>Methylococcus</taxon>
    </lineage>
</organism>
<accession>A0AA35UJZ6</accession>
<evidence type="ECO:0000256" key="18">
    <source>
        <dbReference type="PIRNR" id="PIRNR006268"/>
    </source>
</evidence>
<evidence type="ECO:0000256" key="7">
    <source>
        <dbReference type="ARBA" id="ARBA00022679"/>
    </source>
</evidence>
<comment type="similarity">
    <text evidence="1 18 20">Belongs to the ApbE family.</text>
</comment>
<dbReference type="Gene3D" id="3.10.520.10">
    <property type="entry name" value="ApbE-like domains"/>
    <property type="match status" value="1"/>
</dbReference>
<comment type="cofactor">
    <cofactor evidence="19">
        <name>Mg(2+)</name>
        <dbReference type="ChEBI" id="CHEBI:18420"/>
    </cofactor>
    <cofactor evidence="19">
        <name>Mn(2+)</name>
        <dbReference type="ChEBI" id="CHEBI:29035"/>
    </cofactor>
    <text evidence="19">Magnesium. Can also use manganese.</text>
</comment>
<evidence type="ECO:0000256" key="16">
    <source>
        <dbReference type="ARBA" id="ARBA00048540"/>
    </source>
</evidence>
<feature type="region of interest" description="Disordered" evidence="21">
    <location>
        <begin position="342"/>
        <end position="361"/>
    </location>
</feature>
<evidence type="ECO:0000256" key="4">
    <source>
        <dbReference type="ARBA" id="ARBA00022475"/>
    </source>
</evidence>
<feature type="binding site" evidence="19">
    <location>
        <position position="296"/>
    </location>
    <ligand>
        <name>Mg(2+)</name>
        <dbReference type="ChEBI" id="CHEBI:18420"/>
    </ligand>
</feature>
<evidence type="ECO:0000256" key="8">
    <source>
        <dbReference type="ARBA" id="ARBA00022723"/>
    </source>
</evidence>
<keyword evidence="6 18" id="KW-0285">Flavoprotein</keyword>
<dbReference type="InterPro" id="IPR003374">
    <property type="entry name" value="ApbE-like_sf"/>
</dbReference>
<dbReference type="GO" id="GO:0046872">
    <property type="term" value="F:metal ion binding"/>
    <property type="evidence" value="ECO:0007669"/>
    <property type="project" value="UniProtKB-UniRule"/>
</dbReference>
<feature type="binding site" evidence="19">
    <location>
        <position position="175"/>
    </location>
    <ligand>
        <name>Mg(2+)</name>
        <dbReference type="ChEBI" id="CHEBI:18420"/>
    </ligand>
</feature>
<dbReference type="FunFam" id="3.10.520.10:FF:000001">
    <property type="entry name" value="FAD:protein FMN transferase"/>
    <property type="match status" value="1"/>
</dbReference>
<name>A0AA35UJZ6_METCP</name>
<dbReference type="SUPFAM" id="SSF143631">
    <property type="entry name" value="ApbE-like"/>
    <property type="match status" value="1"/>
</dbReference>
<keyword evidence="12" id="KW-0472">Membrane</keyword>
<evidence type="ECO:0000256" key="6">
    <source>
        <dbReference type="ARBA" id="ARBA00022630"/>
    </source>
</evidence>
<dbReference type="RefSeq" id="WP_017365986.1">
    <property type="nucleotide sequence ID" value="NZ_OX458332.1"/>
</dbReference>
<dbReference type="PANTHER" id="PTHR30040">
    <property type="entry name" value="THIAMINE BIOSYNTHESIS LIPOPROTEIN APBE"/>
    <property type="match status" value="1"/>
</dbReference>
<proteinExistence type="inferred from homology"/>
<dbReference type="GO" id="GO:0016740">
    <property type="term" value="F:transferase activity"/>
    <property type="evidence" value="ECO:0007669"/>
    <property type="project" value="UniProtKB-UniRule"/>
</dbReference>
<evidence type="ECO:0000256" key="15">
    <source>
        <dbReference type="ARBA" id="ARBA00031306"/>
    </source>
</evidence>
<dbReference type="EC" id="2.7.1.180" evidence="2 18"/>
<evidence type="ECO:0000256" key="11">
    <source>
        <dbReference type="ARBA" id="ARBA00022842"/>
    </source>
</evidence>
<evidence type="ECO:0000256" key="17">
    <source>
        <dbReference type="ARBA" id="ARBA00060485"/>
    </source>
</evidence>
<feature type="binding site" evidence="19">
    <location>
        <position position="292"/>
    </location>
    <ligand>
        <name>Mg(2+)</name>
        <dbReference type="ChEBI" id="CHEBI:18420"/>
    </ligand>
</feature>
<dbReference type="PROSITE" id="PS51257">
    <property type="entry name" value="PROKAR_LIPOPROTEIN"/>
    <property type="match status" value="1"/>
</dbReference>
<gene>
    <name evidence="22" type="ORF">MCNOR_1253</name>
</gene>
<keyword evidence="10 18" id="KW-0274">FAD</keyword>
<dbReference type="PIRSF" id="PIRSF006268">
    <property type="entry name" value="ApbE"/>
    <property type="match status" value="1"/>
</dbReference>
<dbReference type="GO" id="GO:0005886">
    <property type="term" value="C:plasma membrane"/>
    <property type="evidence" value="ECO:0007669"/>
    <property type="project" value="UniProtKB-SubCell"/>
</dbReference>
<keyword evidence="13" id="KW-0564">Palmitate</keyword>
<comment type="catalytic activity">
    <reaction evidence="16 18 20">
        <text>L-threonyl-[protein] + FAD = FMN-L-threonyl-[protein] + AMP + H(+)</text>
        <dbReference type="Rhea" id="RHEA:36847"/>
        <dbReference type="Rhea" id="RHEA-COMP:11060"/>
        <dbReference type="Rhea" id="RHEA-COMP:11061"/>
        <dbReference type="ChEBI" id="CHEBI:15378"/>
        <dbReference type="ChEBI" id="CHEBI:30013"/>
        <dbReference type="ChEBI" id="CHEBI:57692"/>
        <dbReference type="ChEBI" id="CHEBI:74257"/>
        <dbReference type="ChEBI" id="CHEBI:456215"/>
        <dbReference type="EC" id="2.7.1.180"/>
    </reaction>
</comment>
<dbReference type="Pfam" id="PF02424">
    <property type="entry name" value="ApbE"/>
    <property type="match status" value="1"/>
</dbReference>
<evidence type="ECO:0000256" key="10">
    <source>
        <dbReference type="ARBA" id="ARBA00022827"/>
    </source>
</evidence>
<keyword evidence="9" id="KW-0732">Signal</keyword>
<evidence type="ECO:0000256" key="14">
    <source>
        <dbReference type="ARBA" id="ARBA00023288"/>
    </source>
</evidence>
<evidence type="ECO:0000256" key="19">
    <source>
        <dbReference type="PIRSR" id="PIRSR006268-2"/>
    </source>
</evidence>
<evidence type="ECO:0000313" key="23">
    <source>
        <dbReference type="Proteomes" id="UP001158598"/>
    </source>
</evidence>
<evidence type="ECO:0000256" key="13">
    <source>
        <dbReference type="ARBA" id="ARBA00023139"/>
    </source>
</evidence>
<comment type="function">
    <text evidence="20">Flavin transferase that catalyzes the transfer of the FMN moiety of FAD and its covalent binding to the hydroxyl group of a threonine residue in a target flavoprotein.</text>
</comment>
<comment type="subcellular location">
    <subcellularLocation>
        <location evidence="17 20">Cell inner membrane</location>
        <topology evidence="17 20">Lipid-anchor</topology>
        <orientation evidence="17 20">Periplasmic side</orientation>
    </subcellularLocation>
</comment>
<evidence type="ECO:0000256" key="21">
    <source>
        <dbReference type="SAM" id="MobiDB-lite"/>
    </source>
</evidence>